<evidence type="ECO:0008006" key="5">
    <source>
        <dbReference type="Google" id="ProtNLM"/>
    </source>
</evidence>
<feature type="domain" description="DUF2828" evidence="2">
    <location>
        <begin position="163"/>
        <end position="324"/>
    </location>
</feature>
<accession>A0A481YSW8</accession>
<feature type="domain" description="DUF2828" evidence="2">
    <location>
        <begin position="35"/>
        <end position="152"/>
    </location>
</feature>
<protein>
    <recommendedName>
        <fullName evidence="5">DUF2828 family protein</fullName>
    </recommendedName>
</protein>
<organism evidence="4">
    <name type="scientific">Marseillevirus LCMAC101</name>
    <dbReference type="NCBI Taxonomy" id="2506602"/>
    <lineage>
        <taxon>Viruses</taxon>
        <taxon>Varidnaviria</taxon>
        <taxon>Bamfordvirae</taxon>
        <taxon>Nucleocytoviricota</taxon>
        <taxon>Megaviricetes</taxon>
        <taxon>Pimascovirales</taxon>
        <taxon>Pimascovirales incertae sedis</taxon>
        <taxon>Marseilleviridae</taxon>
    </lineage>
</organism>
<dbReference type="InterPro" id="IPR011205">
    <property type="entry name" value="UCP015417_vWA"/>
</dbReference>
<reference evidence="4" key="1">
    <citation type="journal article" date="2019" name="MBio">
        <title>Virus Genomes from Deep Sea Sediments Expand the Ocean Megavirome and Support Independent Origins of Viral Gigantism.</title>
        <authorList>
            <person name="Backstrom D."/>
            <person name="Yutin N."/>
            <person name="Jorgensen S.L."/>
            <person name="Dharamshi J."/>
            <person name="Homa F."/>
            <person name="Zaremba-Niedwiedzka K."/>
            <person name="Spang A."/>
            <person name="Wolf Y.I."/>
            <person name="Koonin E.V."/>
            <person name="Ettema T.J."/>
        </authorList>
    </citation>
    <scope>NUCLEOTIDE SEQUENCE</scope>
</reference>
<dbReference type="InterPro" id="IPR056690">
    <property type="entry name" value="DUF7788"/>
</dbReference>
<dbReference type="InterPro" id="IPR036465">
    <property type="entry name" value="vWFA_dom_sf"/>
</dbReference>
<sequence>MSITLTAHNIKEVADKAKASDVNLYKTMGKSSAETEKGAKSYPVSGDPRVDLFFKSVRNMPCADFTAAEGTEEAKEKYFEFLLEECWKKSSLDTLRLGFYIRDCRGGKGEKLLFRAFCRWLLREHVHDLRANMDHIPFFGSWKDLLIVFLGTTQESRALLQLASQLKVDKAKLETKEDKDITLASKYAPNEGGAFDKKFKAVSKLCSHLGCTKVQYRKEYLRPLRVRSNIVEEQMCARDWEGIDYSKVTSIAGKRYKKAFEKHDAERYKAFLAAVMKGETKMNVSVLQPHEIVKSYIPRSGYGNLNPKKDDTVEAQWKQFVADRKARRTKLVESGTDVPNILPIIDVSGSMFGTQGKNPVAPIEVSVAMGLFLSLMNDEKSPFYRKWLTFSTNPKMETLKGELLCEIMGNLDTNNWECSTRLQPAFDLILDTANMYQVPAERMPKMLVILSDMSFDSCVNDVSGKSNTYGGKSTPITNWEAIDKKYAKSGYVRPTIVFWNLRGDTLDFPVTDKVPNTALVGGFSADILNLLMDGNVPDPYQVMRKAIDNPRYSRVVVHEEKSKKDTPEGEGKEKEV</sequence>
<dbReference type="InterPro" id="IPR058580">
    <property type="entry name" value="DUF2828"/>
</dbReference>
<dbReference type="EMBL" id="MK500327">
    <property type="protein sequence ID" value="QBK85584.1"/>
    <property type="molecule type" value="Genomic_DNA"/>
</dbReference>
<dbReference type="PANTHER" id="PTHR31373:SF27">
    <property type="entry name" value="TROVE DOMAIN-CONTAINING PROTEIN"/>
    <property type="match status" value="1"/>
</dbReference>
<name>A0A481YSW8_9VIRU</name>
<dbReference type="Gene3D" id="3.40.50.410">
    <property type="entry name" value="von Willebrand factor, type A domain"/>
    <property type="match status" value="1"/>
</dbReference>
<evidence type="ECO:0000256" key="1">
    <source>
        <dbReference type="SAM" id="MobiDB-lite"/>
    </source>
</evidence>
<dbReference type="Pfam" id="PF25043">
    <property type="entry name" value="DUF7788"/>
    <property type="match status" value="1"/>
</dbReference>
<dbReference type="PANTHER" id="PTHR31373">
    <property type="entry name" value="OS06G0652100 PROTEIN"/>
    <property type="match status" value="1"/>
</dbReference>
<proteinExistence type="predicted"/>
<evidence type="ECO:0000313" key="4">
    <source>
        <dbReference type="EMBL" id="QBK85584.1"/>
    </source>
</evidence>
<feature type="region of interest" description="Disordered" evidence="1">
    <location>
        <begin position="556"/>
        <end position="576"/>
    </location>
</feature>
<dbReference type="Pfam" id="PF11443">
    <property type="entry name" value="DUF2828"/>
    <property type="match status" value="2"/>
</dbReference>
<evidence type="ECO:0000259" key="3">
    <source>
        <dbReference type="Pfam" id="PF25043"/>
    </source>
</evidence>
<dbReference type="PIRSF" id="PIRSF015417">
    <property type="entry name" value="T31B5_30_vWA"/>
    <property type="match status" value="1"/>
</dbReference>
<feature type="domain" description="DUF7788" evidence="3">
    <location>
        <begin position="342"/>
        <end position="566"/>
    </location>
</feature>
<evidence type="ECO:0000259" key="2">
    <source>
        <dbReference type="Pfam" id="PF11443"/>
    </source>
</evidence>
<gene>
    <name evidence="4" type="ORF">LCMAC101_01790</name>
</gene>